<dbReference type="AlphaFoldDB" id="A0A4R2EUG4"/>
<dbReference type="InterPro" id="IPR021246">
    <property type="entry name" value="DUF2797"/>
</dbReference>
<proteinExistence type="predicted"/>
<accession>A0A4R2EUG4</accession>
<reference evidence="1 2" key="1">
    <citation type="submission" date="2019-03" db="EMBL/GenBank/DDBJ databases">
        <title>Genomic Encyclopedia of Archaeal and Bacterial Type Strains, Phase II (KMG-II): from individual species to whole genera.</title>
        <authorList>
            <person name="Goeker M."/>
        </authorList>
    </citation>
    <scope>NUCLEOTIDE SEQUENCE [LARGE SCALE GENOMIC DNA]</scope>
    <source>
        <strain evidence="1 2">RL-C</strain>
    </source>
</reference>
<sequence length="265" mass="29573">MPIAELRKMAAAATSDGQVSYRLSTLDGEVNMNELIGKAIRLRFTGTIRCISCGSITKKSFAQGYCYRCFISSPETEPCLLKPHLCQAHLGVARDMAYAQEHCLIDHYVYLARSGGLKVGVTRHTQIPTRWIDQGACQGLIIAQTPNRYLAGVIEVELMKHFSDKTNWRAMLTNSEPEISLLDERDRAISALNDELAQYAVADRAILNLCYPVEAYPTKVASLNFDKSPEVEGILKGIRGQYLIFEEGAVLNLRTFSGYEVELSW</sequence>
<evidence type="ECO:0000313" key="2">
    <source>
        <dbReference type="Proteomes" id="UP000294830"/>
    </source>
</evidence>
<protein>
    <submittedName>
        <fullName evidence="1">Uncharacterized protein DUF2797</fullName>
    </submittedName>
</protein>
<dbReference type="RefSeq" id="WP_131838286.1">
    <property type="nucleotide sequence ID" value="NZ_SLWB01000002.1"/>
</dbReference>
<gene>
    <name evidence="1" type="ORF">CLV25_102191</name>
</gene>
<evidence type="ECO:0000313" key="1">
    <source>
        <dbReference type="EMBL" id="TCN72227.1"/>
    </source>
</evidence>
<dbReference type="EMBL" id="SLWB01000002">
    <property type="protein sequence ID" value="TCN72227.1"/>
    <property type="molecule type" value="Genomic_DNA"/>
</dbReference>
<dbReference type="Pfam" id="PF10977">
    <property type="entry name" value="DUF2797"/>
    <property type="match status" value="1"/>
</dbReference>
<dbReference type="Proteomes" id="UP000294830">
    <property type="component" value="Unassembled WGS sequence"/>
</dbReference>
<organism evidence="1 2">
    <name type="scientific">Acetobacteroides hydrogenigenes</name>
    <dbReference type="NCBI Taxonomy" id="979970"/>
    <lineage>
        <taxon>Bacteria</taxon>
        <taxon>Pseudomonadati</taxon>
        <taxon>Bacteroidota</taxon>
        <taxon>Bacteroidia</taxon>
        <taxon>Bacteroidales</taxon>
        <taxon>Rikenellaceae</taxon>
        <taxon>Acetobacteroides</taxon>
    </lineage>
</organism>
<dbReference type="OrthoDB" id="9775734at2"/>
<name>A0A4R2EUG4_9BACT</name>
<comment type="caution">
    <text evidence="1">The sequence shown here is derived from an EMBL/GenBank/DDBJ whole genome shotgun (WGS) entry which is preliminary data.</text>
</comment>
<keyword evidence="2" id="KW-1185">Reference proteome</keyword>